<evidence type="ECO:0000256" key="9">
    <source>
        <dbReference type="SAM" id="Coils"/>
    </source>
</evidence>
<dbReference type="RefSeq" id="WP_166667839.1">
    <property type="nucleotide sequence ID" value="NZ_SOEG01000001.1"/>
</dbReference>
<dbReference type="Pfam" id="PF00015">
    <property type="entry name" value="MCPsignal"/>
    <property type="match status" value="1"/>
</dbReference>
<evidence type="ECO:0000256" key="3">
    <source>
        <dbReference type="ARBA" id="ARBA00022692"/>
    </source>
</evidence>
<keyword evidence="3 10" id="KW-0812">Transmembrane</keyword>
<evidence type="ECO:0000256" key="4">
    <source>
        <dbReference type="ARBA" id="ARBA00022989"/>
    </source>
</evidence>
<comment type="caution">
    <text evidence="13">The sequence shown here is derived from an EMBL/GenBank/DDBJ whole genome shotgun (WGS) entry which is preliminary data.</text>
</comment>
<dbReference type="GO" id="GO:0004888">
    <property type="term" value="F:transmembrane signaling receptor activity"/>
    <property type="evidence" value="ECO:0007669"/>
    <property type="project" value="InterPro"/>
</dbReference>
<dbReference type="Pfam" id="PF08269">
    <property type="entry name" value="dCache_2"/>
    <property type="match status" value="1"/>
</dbReference>
<dbReference type="GO" id="GO:0006935">
    <property type="term" value="P:chemotaxis"/>
    <property type="evidence" value="ECO:0007669"/>
    <property type="project" value="InterPro"/>
</dbReference>
<name>A0A4R8HFY3_9FIRM</name>
<keyword evidence="14" id="KW-1185">Reference proteome</keyword>
<evidence type="ECO:0000259" key="11">
    <source>
        <dbReference type="PROSITE" id="PS50111"/>
    </source>
</evidence>
<dbReference type="Pfam" id="PF00672">
    <property type="entry name" value="HAMP"/>
    <property type="match status" value="1"/>
</dbReference>
<gene>
    <name evidence="13" type="ORF">C7959_10122</name>
</gene>
<dbReference type="CDD" id="cd06225">
    <property type="entry name" value="HAMP"/>
    <property type="match status" value="1"/>
</dbReference>
<keyword evidence="9" id="KW-0175">Coiled coil</keyword>
<keyword evidence="6 8" id="KW-0807">Transducer</keyword>
<dbReference type="SUPFAM" id="SSF58104">
    <property type="entry name" value="Methyl-accepting chemotaxis protein (MCP) signaling domain"/>
    <property type="match status" value="1"/>
</dbReference>
<dbReference type="Gene3D" id="1.10.287.950">
    <property type="entry name" value="Methyl-accepting chemotaxis protein"/>
    <property type="match status" value="1"/>
</dbReference>
<dbReference type="SMART" id="SM00283">
    <property type="entry name" value="MA"/>
    <property type="match status" value="1"/>
</dbReference>
<feature type="domain" description="Methyl-accepting transducer" evidence="11">
    <location>
        <begin position="287"/>
        <end position="537"/>
    </location>
</feature>
<dbReference type="Gene3D" id="3.30.450.20">
    <property type="entry name" value="PAS domain"/>
    <property type="match status" value="1"/>
</dbReference>
<dbReference type="PANTHER" id="PTHR32089">
    <property type="entry name" value="METHYL-ACCEPTING CHEMOTAXIS PROTEIN MCPB"/>
    <property type="match status" value="1"/>
</dbReference>
<dbReference type="InterPro" id="IPR003660">
    <property type="entry name" value="HAMP_dom"/>
</dbReference>
<feature type="coiled-coil region" evidence="9">
    <location>
        <begin position="277"/>
        <end position="311"/>
    </location>
</feature>
<evidence type="ECO:0000256" key="2">
    <source>
        <dbReference type="ARBA" id="ARBA00022475"/>
    </source>
</evidence>
<feature type="transmembrane region" description="Helical" evidence="10">
    <location>
        <begin position="12"/>
        <end position="35"/>
    </location>
</feature>
<dbReference type="InterPro" id="IPR004090">
    <property type="entry name" value="Chemotax_Me-accpt_rcpt"/>
</dbReference>
<evidence type="ECO:0000313" key="13">
    <source>
        <dbReference type="EMBL" id="TDX59136.1"/>
    </source>
</evidence>
<proteinExistence type="inferred from homology"/>
<dbReference type="PROSITE" id="PS50111">
    <property type="entry name" value="CHEMOTAXIS_TRANSDUC_2"/>
    <property type="match status" value="1"/>
</dbReference>
<dbReference type="InterPro" id="IPR033480">
    <property type="entry name" value="sCache_2"/>
</dbReference>
<evidence type="ECO:0000256" key="1">
    <source>
        <dbReference type="ARBA" id="ARBA00004651"/>
    </source>
</evidence>
<keyword evidence="4 10" id="KW-1133">Transmembrane helix</keyword>
<dbReference type="EMBL" id="SOEG01000001">
    <property type="protein sequence ID" value="TDX59136.1"/>
    <property type="molecule type" value="Genomic_DNA"/>
</dbReference>
<evidence type="ECO:0000256" key="8">
    <source>
        <dbReference type="PROSITE-ProRule" id="PRU00284"/>
    </source>
</evidence>
<dbReference type="PROSITE" id="PS50885">
    <property type="entry name" value="HAMP"/>
    <property type="match status" value="1"/>
</dbReference>
<dbReference type="GO" id="GO:0005886">
    <property type="term" value="C:plasma membrane"/>
    <property type="evidence" value="ECO:0007669"/>
    <property type="project" value="UniProtKB-SubCell"/>
</dbReference>
<dbReference type="InterPro" id="IPR004010">
    <property type="entry name" value="Double_Cache_2"/>
</dbReference>
<reference evidence="13 14" key="1">
    <citation type="submission" date="2019-03" db="EMBL/GenBank/DDBJ databases">
        <title>Subsurface microbial communities from deep shales in Ohio and West Virginia, USA.</title>
        <authorList>
            <person name="Wrighton K."/>
        </authorList>
    </citation>
    <scope>NUCLEOTIDE SEQUENCE [LARGE SCALE GENOMIC DNA]</scope>
    <source>
        <strain evidence="13 14">MSL 6dP</strain>
    </source>
</reference>
<comment type="similarity">
    <text evidence="7">Belongs to the methyl-accepting chemotaxis (MCP) protein family.</text>
</comment>
<dbReference type="SMART" id="SM01049">
    <property type="entry name" value="Cache_2"/>
    <property type="match status" value="1"/>
</dbReference>
<evidence type="ECO:0000256" key="5">
    <source>
        <dbReference type="ARBA" id="ARBA00023136"/>
    </source>
</evidence>
<organism evidence="13 14">
    <name type="scientific">Orenia marismortui</name>
    <dbReference type="NCBI Taxonomy" id="46469"/>
    <lineage>
        <taxon>Bacteria</taxon>
        <taxon>Bacillati</taxon>
        <taxon>Bacillota</taxon>
        <taxon>Clostridia</taxon>
        <taxon>Halanaerobiales</taxon>
        <taxon>Halobacteroidaceae</taxon>
        <taxon>Orenia</taxon>
    </lineage>
</organism>
<evidence type="ECO:0000256" key="7">
    <source>
        <dbReference type="ARBA" id="ARBA00029447"/>
    </source>
</evidence>
<dbReference type="SMART" id="SM00304">
    <property type="entry name" value="HAMP"/>
    <property type="match status" value="1"/>
</dbReference>
<dbReference type="InterPro" id="IPR004089">
    <property type="entry name" value="MCPsignal_dom"/>
</dbReference>
<dbReference type="AlphaFoldDB" id="A0A4R8HFY3"/>
<accession>A0A4R8HFY3</accession>
<evidence type="ECO:0000313" key="14">
    <source>
        <dbReference type="Proteomes" id="UP000295832"/>
    </source>
</evidence>
<dbReference type="PANTHER" id="PTHR32089:SF112">
    <property type="entry name" value="LYSOZYME-LIKE PROTEIN-RELATED"/>
    <property type="match status" value="1"/>
</dbReference>
<sequence length="552" mass="61817">MKFLNFNLKIKTLLTMGLSFLIIFILLGAITTYEFQRLITQDKKLFREIVLEKEKQSSKFAVESIAQSLSQFYKKNKNRLSEKELLSEMRVMAEKVHFGETGYFYMYDYNGVVVGHGAKPSLVGKNLWDLTRKRSDGKKQYVIRDLNKTAKEGGGFVVSLWEHPNTNKLEKKFFYVTPIKGTNYWIGSGDYESVINNYLNKQNTKINKFRNRIIQTLLIVLVISIILFSLVSTKASNYLSKNINKVLEGLNKMAQGNFKHKLNIDSNDELGKLSETFNQSNEKITNLIIKLSELIEELSAYSQELSASAEEGHAVIDTTTNNITNITSSITEISASSEKVSSLSDKAHSQTAIGSKNLERAIKQIQEINNSITESVSLIEELDSNSKEIGEIINLINNIAEQTNLLALNAAIEAARAGEAGKGFAVVAEEIRDLAENTGEATNKISNLIEETQNNSQTSLDSIINISKKAELGNSMIQKAGSSFKKIKNSIANTTEFIHKTSVSTEKLKEKSRNIDDSAKDIRHMSEEISNSSQELADMSQEIKILVDKFKV</sequence>
<evidence type="ECO:0000256" key="10">
    <source>
        <dbReference type="SAM" id="Phobius"/>
    </source>
</evidence>
<keyword evidence="2" id="KW-1003">Cell membrane</keyword>
<evidence type="ECO:0000259" key="12">
    <source>
        <dbReference type="PROSITE" id="PS50885"/>
    </source>
</evidence>
<keyword evidence="5 10" id="KW-0472">Membrane</keyword>
<dbReference type="Proteomes" id="UP000295832">
    <property type="component" value="Unassembled WGS sequence"/>
</dbReference>
<dbReference type="GO" id="GO:0007165">
    <property type="term" value="P:signal transduction"/>
    <property type="evidence" value="ECO:0007669"/>
    <property type="project" value="UniProtKB-KW"/>
</dbReference>
<dbReference type="CDD" id="cd11386">
    <property type="entry name" value="MCP_signal"/>
    <property type="match status" value="1"/>
</dbReference>
<feature type="domain" description="HAMP" evidence="12">
    <location>
        <begin position="237"/>
        <end position="289"/>
    </location>
</feature>
<comment type="subcellular location">
    <subcellularLocation>
        <location evidence="1">Cell membrane</location>
        <topology evidence="1">Multi-pass membrane protein</topology>
    </subcellularLocation>
</comment>
<evidence type="ECO:0000256" key="6">
    <source>
        <dbReference type="ARBA" id="ARBA00023224"/>
    </source>
</evidence>
<feature type="transmembrane region" description="Helical" evidence="10">
    <location>
        <begin position="213"/>
        <end position="231"/>
    </location>
</feature>
<feature type="coiled-coil region" evidence="9">
    <location>
        <begin position="508"/>
        <end position="549"/>
    </location>
</feature>
<protein>
    <submittedName>
        <fullName evidence="13">Methyl-accepting chemotaxis sensory transducer with Cache sensor</fullName>
    </submittedName>
</protein>
<dbReference type="PRINTS" id="PR00260">
    <property type="entry name" value="CHEMTRNSDUCR"/>
</dbReference>